<name>A0A5J4VI69_9EUKA</name>
<evidence type="ECO:0000313" key="3">
    <source>
        <dbReference type="Proteomes" id="UP000324800"/>
    </source>
</evidence>
<protein>
    <submittedName>
        <fullName evidence="2">Uncharacterized protein</fullName>
    </submittedName>
</protein>
<dbReference type="Proteomes" id="UP000324800">
    <property type="component" value="Unassembled WGS sequence"/>
</dbReference>
<organism evidence="2 3">
    <name type="scientific">Streblomastix strix</name>
    <dbReference type="NCBI Taxonomy" id="222440"/>
    <lineage>
        <taxon>Eukaryota</taxon>
        <taxon>Metamonada</taxon>
        <taxon>Preaxostyla</taxon>
        <taxon>Oxymonadida</taxon>
        <taxon>Streblomastigidae</taxon>
        <taxon>Streblomastix</taxon>
    </lineage>
</organism>
<dbReference type="EMBL" id="SNRW01006913">
    <property type="protein sequence ID" value="KAA6382200.1"/>
    <property type="molecule type" value="Genomic_DNA"/>
</dbReference>
<feature type="region of interest" description="Disordered" evidence="1">
    <location>
        <begin position="1"/>
        <end position="27"/>
    </location>
</feature>
<feature type="non-terminal residue" evidence="2">
    <location>
        <position position="1"/>
    </location>
</feature>
<comment type="caution">
    <text evidence="2">The sequence shown here is derived from an EMBL/GenBank/DDBJ whole genome shotgun (WGS) entry which is preliminary data.</text>
</comment>
<evidence type="ECO:0000256" key="1">
    <source>
        <dbReference type="SAM" id="MobiDB-lite"/>
    </source>
</evidence>
<proteinExistence type="predicted"/>
<dbReference type="AlphaFoldDB" id="A0A5J4VI69"/>
<accession>A0A5J4VI69</accession>
<sequence>HGGQGGLGPLGRGFEGRQLPKHGQRRCDPLSRLDNEQYIWTAPQGFNSATLIVTIISAPNDFYNQGSIHQCDNQQFIDENGYNVNDNNRFISLSSLENNFWFWQNPILKPYIV</sequence>
<reference evidence="2 3" key="1">
    <citation type="submission" date="2019-03" db="EMBL/GenBank/DDBJ databases">
        <title>Single cell metagenomics reveals metabolic interactions within the superorganism composed of flagellate Streblomastix strix and complex community of Bacteroidetes bacteria on its surface.</title>
        <authorList>
            <person name="Treitli S.C."/>
            <person name="Kolisko M."/>
            <person name="Husnik F."/>
            <person name="Keeling P."/>
            <person name="Hampl V."/>
        </authorList>
    </citation>
    <scope>NUCLEOTIDE SEQUENCE [LARGE SCALE GENOMIC DNA]</scope>
    <source>
        <strain evidence="2">ST1C</strain>
    </source>
</reference>
<feature type="compositionally biased region" description="Gly residues" evidence="1">
    <location>
        <begin position="1"/>
        <end position="13"/>
    </location>
</feature>
<gene>
    <name evidence="2" type="ORF">EZS28_022272</name>
</gene>
<evidence type="ECO:0000313" key="2">
    <source>
        <dbReference type="EMBL" id="KAA6382200.1"/>
    </source>
</evidence>